<name>A0ACC2SV49_9FUNG</name>
<accession>A0ACC2SV49</accession>
<proteinExistence type="predicted"/>
<comment type="caution">
    <text evidence="1">The sequence shown here is derived from an EMBL/GenBank/DDBJ whole genome shotgun (WGS) entry which is preliminary data.</text>
</comment>
<sequence length="622" mass="69609">MPAQAEHNNSEHVAEQQQADESLSRRTLSCDIDPAELASNFKDIIIQEESTSTIRPRSSSLTEHSVPNDPSNFSASFSFEPIQPLDLDPVLIESITSPKATKLSLDDKSHIEVEEMSEQLSKLKVEKEQPATYTPEPSPISTKPALTKKVSGSQETEFDYTQFLDQIRSPQALPIVRYLENFVREFDKKPWTVRDQVKIVGEFTDFVLGKMLDSGVWEDESVDYLQEGIEQYLMNRLHNKAFSPLGSDDRERDHVLHQRARYFRWVEEKHLDIQIQTHRGYLAKAQQELIKLNNFKTPRHKMICILNCCKLLFKLLRKNESNGGGADSFLPLLIFTILKANPPKLISNLQYITRFRHPSRLQSESGYYLTNLVGAIQFIEGLEPASLTITREEFDANIEKTLQELAAETPQGLADTPLAQESPNATASILQSNIDSDKASQLAQRIKRPLDLVGKFFSDVTSPVSPNFNEPPPHHPVSQKERLSKKKSFLGSLFTYSSSDEEVATPQRNPFQKGQELIPFANQSQSSDIAASLTPAPNEKRSSGASGSTQQSSIQPEQLPPNGTAYHFNDGINILRDIFPSFDNDVLQAVIGSQRGDLGASVDALLEMSAPDTNDLINLSST</sequence>
<keyword evidence="2" id="KW-1185">Reference proteome</keyword>
<protein>
    <submittedName>
        <fullName evidence="1">Uncharacterized protein</fullName>
    </submittedName>
</protein>
<evidence type="ECO:0000313" key="1">
    <source>
        <dbReference type="EMBL" id="KAJ9066150.1"/>
    </source>
</evidence>
<dbReference type="EMBL" id="QTSX02004304">
    <property type="protein sequence ID" value="KAJ9066150.1"/>
    <property type="molecule type" value="Genomic_DNA"/>
</dbReference>
<organism evidence="1 2">
    <name type="scientific">Entomophthora muscae</name>
    <dbReference type="NCBI Taxonomy" id="34485"/>
    <lineage>
        <taxon>Eukaryota</taxon>
        <taxon>Fungi</taxon>
        <taxon>Fungi incertae sedis</taxon>
        <taxon>Zoopagomycota</taxon>
        <taxon>Entomophthoromycotina</taxon>
        <taxon>Entomophthoromycetes</taxon>
        <taxon>Entomophthorales</taxon>
        <taxon>Entomophthoraceae</taxon>
        <taxon>Entomophthora</taxon>
    </lineage>
</organism>
<dbReference type="Proteomes" id="UP001165960">
    <property type="component" value="Unassembled WGS sequence"/>
</dbReference>
<reference evidence="1" key="1">
    <citation type="submission" date="2022-04" db="EMBL/GenBank/DDBJ databases">
        <title>Genome of the entomopathogenic fungus Entomophthora muscae.</title>
        <authorList>
            <person name="Elya C."/>
            <person name="Lovett B.R."/>
            <person name="Lee E."/>
            <person name="Macias A.M."/>
            <person name="Hajek A.E."/>
            <person name="De Bivort B.L."/>
            <person name="Kasson M.T."/>
            <person name="De Fine Licht H.H."/>
            <person name="Stajich J.E."/>
        </authorList>
    </citation>
    <scope>NUCLEOTIDE SEQUENCE</scope>
    <source>
        <strain evidence="1">Berkeley</strain>
    </source>
</reference>
<evidence type="ECO:0000313" key="2">
    <source>
        <dbReference type="Proteomes" id="UP001165960"/>
    </source>
</evidence>
<gene>
    <name evidence="1" type="ORF">DSO57_1012341</name>
</gene>